<accession>A0ABY6MT73</accession>
<dbReference type="PANTHER" id="PTHR43737">
    <property type="entry name" value="BLL7424 PROTEIN"/>
    <property type="match status" value="1"/>
</dbReference>
<dbReference type="RefSeq" id="WP_264892963.1">
    <property type="nucleotide sequence ID" value="NZ_CP110257.1"/>
</dbReference>
<dbReference type="Proteomes" id="UP001163266">
    <property type="component" value="Chromosome"/>
</dbReference>
<protein>
    <submittedName>
        <fullName evidence="1">DUF1800 domain-containing protein</fullName>
    </submittedName>
</protein>
<reference evidence="1" key="1">
    <citation type="submission" date="2022-10" db="EMBL/GenBank/DDBJ databases">
        <title>Complete genome sequence of Schlegelella aquatica LMG 23380.</title>
        <authorList>
            <person name="Musilova J."/>
            <person name="Kourilova X."/>
            <person name="Bezdicek M."/>
            <person name="Hermankova K."/>
            <person name="Obruca S."/>
            <person name="Sedlar K."/>
        </authorList>
    </citation>
    <scope>NUCLEOTIDE SEQUENCE</scope>
    <source>
        <strain evidence="1">LMG 23380</strain>
    </source>
</reference>
<evidence type="ECO:0000313" key="1">
    <source>
        <dbReference type="EMBL" id="UZD55205.1"/>
    </source>
</evidence>
<dbReference type="PANTHER" id="PTHR43737:SF1">
    <property type="entry name" value="DUF1501 DOMAIN-CONTAINING PROTEIN"/>
    <property type="match status" value="1"/>
</dbReference>
<dbReference type="Pfam" id="PF08811">
    <property type="entry name" value="DUF1800"/>
    <property type="match status" value="1"/>
</dbReference>
<sequence length="582" mass="63882">MKRLVWSELLGWTRNATAFVLVLGMLGCGGGSGAVSDMPASREEAARFLTQATFGPTDRDIDAVMSMGYRDWIEDQFRRGGAPVHREHWDRADAEIKAANPAGKAGQREVLDSFWSRAIRGDDQLRQRVAFALSQIFVISMLDAGVAANARGAAGYMDMLALHSFGNYRDLLDAVARHPMMGLYLSHLRNQKDDPATGRVPDQNFAREVMQLFTIGLNQLRSDGTPVLDAQGQPLETYTSDDIVGLSHVFTGFSWYSDRDEDACFYGRSTCQHPDRQWHGMRAYAKFHSTREKRFLGHTVAAGTNAEDSLRAALDVLFHHPNVGPFIGKQLIQRLVTSNPSPAYVQRVAAAFDDNGAGVRGDMKAVVRAILLDPEARSEARARDPAFGKLREPVLRLTAFLRAFNATSDSGRYLVGITDDAGTSLGQSPLRAPSVFNFYRPGYVPPGTALAAAGLVAPEMQITHAASVGGYANYMLSAVRYGVGQNGVDHKAPRRDVQVDFSAELAIAEHPDELVERMNQRLLYGQMTEGLRNEIRRALESVAIPVLPPTSSNLAQIQAAKLKRVQIAVLLTLVSPEFVVQR</sequence>
<gene>
    <name evidence="1" type="ORF">OMP39_00975</name>
</gene>
<organism evidence="1 2">
    <name type="scientific">Caldimonas aquatica</name>
    <dbReference type="NCBI Taxonomy" id="376175"/>
    <lineage>
        <taxon>Bacteria</taxon>
        <taxon>Pseudomonadati</taxon>
        <taxon>Pseudomonadota</taxon>
        <taxon>Betaproteobacteria</taxon>
        <taxon>Burkholderiales</taxon>
        <taxon>Sphaerotilaceae</taxon>
        <taxon>Caldimonas</taxon>
    </lineage>
</organism>
<dbReference type="EMBL" id="CP110257">
    <property type="protein sequence ID" value="UZD55205.1"/>
    <property type="molecule type" value="Genomic_DNA"/>
</dbReference>
<dbReference type="PROSITE" id="PS51257">
    <property type="entry name" value="PROKAR_LIPOPROTEIN"/>
    <property type="match status" value="1"/>
</dbReference>
<dbReference type="InterPro" id="IPR014917">
    <property type="entry name" value="DUF1800"/>
</dbReference>
<evidence type="ECO:0000313" key="2">
    <source>
        <dbReference type="Proteomes" id="UP001163266"/>
    </source>
</evidence>
<keyword evidence="2" id="KW-1185">Reference proteome</keyword>
<proteinExistence type="predicted"/>
<name>A0ABY6MT73_9BURK</name>